<dbReference type="Gene3D" id="1.10.287.950">
    <property type="entry name" value="Methyl-accepting chemotaxis protein"/>
    <property type="match status" value="1"/>
</dbReference>
<keyword evidence="2 3" id="KW-0807">Transducer</keyword>
<dbReference type="GO" id="GO:0007165">
    <property type="term" value="P:signal transduction"/>
    <property type="evidence" value="ECO:0007669"/>
    <property type="project" value="UniProtKB-KW"/>
</dbReference>
<dbReference type="EMBL" id="UAPV01000009">
    <property type="protein sequence ID" value="SPT78978.1"/>
    <property type="molecule type" value="Genomic_DNA"/>
</dbReference>
<organism evidence="5 6">
    <name type="scientific">Anaerobiospirillum thomasii</name>
    <dbReference type="NCBI Taxonomy" id="179995"/>
    <lineage>
        <taxon>Bacteria</taxon>
        <taxon>Pseudomonadati</taxon>
        <taxon>Pseudomonadota</taxon>
        <taxon>Gammaproteobacteria</taxon>
        <taxon>Aeromonadales</taxon>
        <taxon>Succinivibrionaceae</taxon>
        <taxon>Anaerobiospirillum</taxon>
    </lineage>
</organism>
<evidence type="ECO:0000256" key="1">
    <source>
        <dbReference type="ARBA" id="ARBA00004370"/>
    </source>
</evidence>
<dbReference type="RefSeq" id="WP_113745201.1">
    <property type="nucleotide sequence ID" value="NZ_UAPV01000009.1"/>
</dbReference>
<evidence type="ECO:0000313" key="6">
    <source>
        <dbReference type="Proteomes" id="UP000250086"/>
    </source>
</evidence>
<protein>
    <submittedName>
        <fullName evidence="5">H1</fullName>
    </submittedName>
</protein>
<gene>
    <name evidence="5" type="primary">mcpA</name>
    <name evidence="5" type="ORF">NCTC13093_02618</name>
</gene>
<dbReference type="Proteomes" id="UP000250086">
    <property type="component" value="Unassembled WGS sequence"/>
</dbReference>
<dbReference type="AlphaFoldDB" id="A0A2X0WBW3"/>
<dbReference type="Pfam" id="PF00015">
    <property type="entry name" value="MCPsignal"/>
    <property type="match status" value="1"/>
</dbReference>
<evidence type="ECO:0000313" key="5">
    <source>
        <dbReference type="EMBL" id="SPT78978.1"/>
    </source>
</evidence>
<dbReference type="GO" id="GO:0006935">
    <property type="term" value="P:chemotaxis"/>
    <property type="evidence" value="ECO:0007669"/>
    <property type="project" value="UniProtKB-ARBA"/>
</dbReference>
<dbReference type="SUPFAM" id="SSF58104">
    <property type="entry name" value="Methyl-accepting chemotaxis protein (MCP) signaling domain"/>
    <property type="match status" value="1"/>
</dbReference>
<dbReference type="PANTHER" id="PTHR32089:SF112">
    <property type="entry name" value="LYSOZYME-LIKE PROTEIN-RELATED"/>
    <property type="match status" value="1"/>
</dbReference>
<feature type="domain" description="Methyl-accepting transducer" evidence="4">
    <location>
        <begin position="1"/>
        <end position="86"/>
    </location>
</feature>
<name>A0A2X0WBW3_9GAMM</name>
<dbReference type="InterPro" id="IPR004089">
    <property type="entry name" value="MCPsignal_dom"/>
</dbReference>
<comment type="subcellular location">
    <subcellularLocation>
        <location evidence="1">Membrane</location>
    </subcellularLocation>
</comment>
<evidence type="ECO:0000259" key="4">
    <source>
        <dbReference type="PROSITE" id="PS50111"/>
    </source>
</evidence>
<sequence>MPISRQARSGEYGRGFAIVADEIRDLAIKTAQSTKEVNKTIKELSAAVQNCVEVMASCEDQMENSLQQSSRANSSMRRLWALLHYL</sequence>
<dbReference type="GO" id="GO:0016020">
    <property type="term" value="C:membrane"/>
    <property type="evidence" value="ECO:0007669"/>
    <property type="project" value="UniProtKB-SubCell"/>
</dbReference>
<proteinExistence type="predicted"/>
<dbReference type="PANTHER" id="PTHR32089">
    <property type="entry name" value="METHYL-ACCEPTING CHEMOTAXIS PROTEIN MCPB"/>
    <property type="match status" value="1"/>
</dbReference>
<keyword evidence="6" id="KW-1185">Reference proteome</keyword>
<evidence type="ECO:0000256" key="3">
    <source>
        <dbReference type="PROSITE-ProRule" id="PRU00284"/>
    </source>
</evidence>
<dbReference type="PROSITE" id="PS50111">
    <property type="entry name" value="CHEMOTAXIS_TRANSDUC_2"/>
    <property type="match status" value="1"/>
</dbReference>
<accession>A0A2X0WBW3</accession>
<reference evidence="5 6" key="1">
    <citation type="submission" date="2018-06" db="EMBL/GenBank/DDBJ databases">
        <authorList>
            <consortium name="Pathogen Informatics"/>
            <person name="Doyle S."/>
        </authorList>
    </citation>
    <scope>NUCLEOTIDE SEQUENCE [LARGE SCALE GENOMIC DNA]</scope>
    <source>
        <strain evidence="5 6">NCTC13093</strain>
    </source>
</reference>
<evidence type="ECO:0000256" key="2">
    <source>
        <dbReference type="ARBA" id="ARBA00023224"/>
    </source>
</evidence>